<feature type="signal peptide" evidence="2">
    <location>
        <begin position="1"/>
        <end position="22"/>
    </location>
</feature>
<evidence type="ECO:0000259" key="3">
    <source>
        <dbReference type="PROSITE" id="PS50853"/>
    </source>
</evidence>
<dbReference type="PANTHER" id="PTHR13817">
    <property type="entry name" value="TITIN"/>
    <property type="match status" value="1"/>
</dbReference>
<dbReference type="SUPFAM" id="SSF49265">
    <property type="entry name" value="Fibronectin type III"/>
    <property type="match status" value="1"/>
</dbReference>
<reference evidence="4 5" key="1">
    <citation type="submission" date="2023-10" db="EMBL/GenBank/DDBJ databases">
        <title>Two novel species belonging to the OM43/NOR5 clade.</title>
        <authorList>
            <person name="Park M."/>
        </authorList>
    </citation>
    <scope>NUCLEOTIDE SEQUENCE [LARGE SCALE GENOMIC DNA]</scope>
    <source>
        <strain evidence="4 5">IMCC43200</strain>
    </source>
</reference>
<sequence length="362" mass="35478">MKLCNYIVAFVVSFSAIGSANAATYDYSAETDICGPGSLDVTLQVGDTLNISDTQATCTSADVTEMVDRGTFAFIANGADTIFQVVATSAGIGTGTVTWTGGALLTITVVAAATTPGAPTGVSATAGDAQATVSWTQPSDDGGAAITSYTVTGSPNGSCATPDGSTTSCTVTGLTNLTEYTFTVAATNSAGSGAGSSASNAVTPARLQMSGGGSTVSIPSGSGSLTSFAPVSETPPAGLVESVVGAFSFAANVSSGSSLTVTIDLGTNIPAGTKAYKVSGSAWTEITTATFGATTVIYTVTDNGALDQDATAGVIQDPVALAVPAAAASVSPTAIPALPLWALWILGGLAGLLGVNHLREHA</sequence>
<dbReference type="PRINTS" id="PR00014">
    <property type="entry name" value="FNTYPEIII"/>
</dbReference>
<gene>
    <name evidence="4" type="ORF">R0135_14245</name>
</gene>
<evidence type="ECO:0000256" key="1">
    <source>
        <dbReference type="ARBA" id="ARBA00022737"/>
    </source>
</evidence>
<organism evidence="4 5">
    <name type="scientific">Congregibacter variabilis</name>
    <dbReference type="NCBI Taxonomy" id="3081200"/>
    <lineage>
        <taxon>Bacteria</taxon>
        <taxon>Pseudomonadati</taxon>
        <taxon>Pseudomonadota</taxon>
        <taxon>Gammaproteobacteria</taxon>
        <taxon>Cellvibrionales</taxon>
        <taxon>Halieaceae</taxon>
        <taxon>Congregibacter</taxon>
    </lineage>
</organism>
<accession>A0ABZ0I095</accession>
<name>A0ABZ0I095_9GAMM</name>
<dbReference type="Pfam" id="PF00041">
    <property type="entry name" value="fn3"/>
    <property type="match status" value="1"/>
</dbReference>
<evidence type="ECO:0000313" key="5">
    <source>
        <dbReference type="Proteomes" id="UP001626537"/>
    </source>
</evidence>
<protein>
    <submittedName>
        <fullName evidence="4">Fibronectin type III domain-containing protein</fullName>
    </submittedName>
</protein>
<dbReference type="InterPro" id="IPR050964">
    <property type="entry name" value="Striated_Muscle_Regulatory"/>
</dbReference>
<feature type="chain" id="PRO_5045466832" evidence="2">
    <location>
        <begin position="23"/>
        <end position="362"/>
    </location>
</feature>
<dbReference type="Proteomes" id="UP001626537">
    <property type="component" value="Chromosome"/>
</dbReference>
<keyword evidence="2" id="KW-0732">Signal</keyword>
<dbReference type="NCBIfam" id="NF041766">
    <property type="entry name" value="choice_anch_U"/>
    <property type="match status" value="1"/>
</dbReference>
<dbReference type="RefSeq" id="WP_407347595.1">
    <property type="nucleotide sequence ID" value="NZ_CP136864.1"/>
</dbReference>
<keyword evidence="1" id="KW-0677">Repeat</keyword>
<dbReference type="EMBL" id="CP136864">
    <property type="protein sequence ID" value="WOJ92937.1"/>
    <property type="molecule type" value="Genomic_DNA"/>
</dbReference>
<evidence type="ECO:0000313" key="4">
    <source>
        <dbReference type="EMBL" id="WOJ92937.1"/>
    </source>
</evidence>
<feature type="domain" description="Fibronectin type-III" evidence="3">
    <location>
        <begin position="115"/>
        <end position="206"/>
    </location>
</feature>
<dbReference type="InterPro" id="IPR053784">
    <property type="entry name" value="Choice_anch_U_dom"/>
</dbReference>
<dbReference type="InterPro" id="IPR036116">
    <property type="entry name" value="FN3_sf"/>
</dbReference>
<dbReference type="CDD" id="cd00063">
    <property type="entry name" value="FN3"/>
    <property type="match status" value="1"/>
</dbReference>
<dbReference type="PROSITE" id="PS50853">
    <property type="entry name" value="FN3"/>
    <property type="match status" value="1"/>
</dbReference>
<dbReference type="PANTHER" id="PTHR13817:SF73">
    <property type="entry name" value="FIBRONECTIN TYPE-III DOMAIN-CONTAINING PROTEIN"/>
    <property type="match status" value="1"/>
</dbReference>
<dbReference type="InterPro" id="IPR013783">
    <property type="entry name" value="Ig-like_fold"/>
</dbReference>
<evidence type="ECO:0000256" key="2">
    <source>
        <dbReference type="SAM" id="SignalP"/>
    </source>
</evidence>
<proteinExistence type="predicted"/>
<dbReference type="InterPro" id="IPR003961">
    <property type="entry name" value="FN3_dom"/>
</dbReference>
<dbReference type="Gene3D" id="2.60.40.10">
    <property type="entry name" value="Immunoglobulins"/>
    <property type="match status" value="1"/>
</dbReference>
<dbReference type="SMART" id="SM00060">
    <property type="entry name" value="FN3"/>
    <property type="match status" value="1"/>
</dbReference>
<keyword evidence="5" id="KW-1185">Reference proteome</keyword>